<evidence type="ECO:0000256" key="1">
    <source>
        <dbReference type="ARBA" id="ARBA00023186"/>
    </source>
</evidence>
<dbReference type="Gene3D" id="1.10.287.110">
    <property type="entry name" value="DnaJ domain"/>
    <property type="match status" value="1"/>
</dbReference>
<dbReference type="InterPro" id="IPR036869">
    <property type="entry name" value="J_dom_sf"/>
</dbReference>
<dbReference type="PROSITE" id="PS50076">
    <property type="entry name" value="DNAJ_2"/>
    <property type="match status" value="1"/>
</dbReference>
<evidence type="ECO:0000259" key="3">
    <source>
        <dbReference type="PROSITE" id="PS50076"/>
    </source>
</evidence>
<feature type="domain" description="J" evidence="3">
    <location>
        <begin position="178"/>
        <end position="252"/>
    </location>
</feature>
<protein>
    <recommendedName>
        <fullName evidence="3">J domain-containing protein</fullName>
    </recommendedName>
</protein>
<feature type="compositionally biased region" description="Low complexity" evidence="2">
    <location>
        <begin position="82"/>
        <end position="94"/>
    </location>
</feature>
<organism evidence="4">
    <name type="scientific">Ananas comosus var. bracteatus</name>
    <name type="common">red pineapple</name>
    <dbReference type="NCBI Taxonomy" id="296719"/>
    <lineage>
        <taxon>Eukaryota</taxon>
        <taxon>Viridiplantae</taxon>
        <taxon>Streptophyta</taxon>
        <taxon>Embryophyta</taxon>
        <taxon>Tracheophyta</taxon>
        <taxon>Spermatophyta</taxon>
        <taxon>Magnoliopsida</taxon>
        <taxon>Liliopsida</taxon>
        <taxon>Poales</taxon>
        <taxon>Bromeliaceae</taxon>
        <taxon>Bromelioideae</taxon>
        <taxon>Ananas</taxon>
    </lineage>
</organism>
<dbReference type="PRINTS" id="PR00625">
    <property type="entry name" value="JDOMAIN"/>
</dbReference>
<dbReference type="GO" id="GO:0005783">
    <property type="term" value="C:endoplasmic reticulum"/>
    <property type="evidence" value="ECO:0007669"/>
    <property type="project" value="UniProtKB-ARBA"/>
</dbReference>
<dbReference type="PANTHER" id="PTHR43096">
    <property type="entry name" value="DNAJ HOMOLOG 1, MITOCHONDRIAL-RELATED"/>
    <property type="match status" value="1"/>
</dbReference>
<feature type="compositionally biased region" description="Pro residues" evidence="2">
    <location>
        <begin position="95"/>
        <end position="114"/>
    </location>
</feature>
<dbReference type="PANTHER" id="PTHR43096:SF52">
    <property type="entry name" value="DNAJ HOMOLOG 1, MITOCHONDRIAL-RELATED"/>
    <property type="match status" value="1"/>
</dbReference>
<keyword evidence="1" id="KW-0143">Chaperone</keyword>
<dbReference type="EMBL" id="LR862150">
    <property type="protein sequence ID" value="CAD1832983.1"/>
    <property type="molecule type" value="Genomic_DNA"/>
</dbReference>
<dbReference type="CDD" id="cd06257">
    <property type="entry name" value="DnaJ"/>
    <property type="match status" value="1"/>
</dbReference>
<proteinExistence type="predicted"/>
<feature type="region of interest" description="Disordered" evidence="2">
    <location>
        <begin position="82"/>
        <end position="172"/>
    </location>
</feature>
<dbReference type="GO" id="GO:0042026">
    <property type="term" value="P:protein refolding"/>
    <property type="evidence" value="ECO:0007669"/>
    <property type="project" value="TreeGrafter"/>
</dbReference>
<dbReference type="GO" id="GO:0051082">
    <property type="term" value="F:unfolded protein binding"/>
    <property type="evidence" value="ECO:0007669"/>
    <property type="project" value="TreeGrafter"/>
</dbReference>
<dbReference type="AlphaFoldDB" id="A0A6V7PQN0"/>
<evidence type="ECO:0000313" key="4">
    <source>
        <dbReference type="EMBL" id="CAD1832983.1"/>
    </source>
</evidence>
<dbReference type="SMART" id="SM00271">
    <property type="entry name" value="DnaJ"/>
    <property type="match status" value="1"/>
</dbReference>
<sequence>MPVESNIQDIGGIEKFSERNTSSSAHFATNSKLKRSMCSKEVLSSSPSPLLSPPSPSRLRSLLLNRRRPCVHLHALLSLAAAGTRGPPSTSSSPCSPPRAAPAPPRTTSPPSPPTSSAASSPTPPPLAARRLLREQSVGRRLPLPQGRVRGDRRLRLQGGDPIRRFPNQGSRPLSARDYYDVLGVSKNASPAEIKKAYYELAKKLHPDANKGDADADAERKFQEVQQAYEVVLINMKKLLQEVEQAQVDHLKVDLAILSRTSLAAAAE</sequence>
<reference evidence="4" key="1">
    <citation type="submission" date="2020-07" db="EMBL/GenBank/DDBJ databases">
        <authorList>
            <person name="Lin J."/>
        </authorList>
    </citation>
    <scope>NUCLEOTIDE SEQUENCE</scope>
</reference>
<name>A0A6V7PQN0_ANACO</name>
<dbReference type="SUPFAM" id="SSF46565">
    <property type="entry name" value="Chaperone J-domain"/>
    <property type="match status" value="1"/>
</dbReference>
<gene>
    <name evidence="4" type="ORF">CB5_LOCUS16194</name>
</gene>
<accession>A0A6V7PQN0</accession>
<feature type="compositionally biased region" description="Polar residues" evidence="2">
    <location>
        <begin position="19"/>
        <end position="31"/>
    </location>
</feature>
<dbReference type="Pfam" id="PF00226">
    <property type="entry name" value="DnaJ"/>
    <property type="match status" value="1"/>
</dbReference>
<evidence type="ECO:0000256" key="2">
    <source>
        <dbReference type="SAM" id="MobiDB-lite"/>
    </source>
</evidence>
<dbReference type="InterPro" id="IPR001623">
    <property type="entry name" value="DnaJ_domain"/>
</dbReference>
<feature type="region of interest" description="Disordered" evidence="2">
    <location>
        <begin position="1"/>
        <end position="56"/>
    </location>
</feature>